<organism evidence="2 3">
    <name type="scientific">Paroceanicella profunda</name>
    <dbReference type="NCBI Taxonomy" id="2579971"/>
    <lineage>
        <taxon>Bacteria</taxon>
        <taxon>Pseudomonadati</taxon>
        <taxon>Pseudomonadota</taxon>
        <taxon>Alphaproteobacteria</taxon>
        <taxon>Rhodobacterales</taxon>
        <taxon>Paracoccaceae</taxon>
        <taxon>Paroceanicella</taxon>
    </lineage>
</organism>
<protein>
    <submittedName>
        <fullName evidence="2">Uncharacterized protein</fullName>
    </submittedName>
</protein>
<dbReference type="KEGG" id="ppru:FDP22_00550"/>
<accession>A0A5B8FWL1</accession>
<dbReference type="OrthoDB" id="8219866at2"/>
<dbReference type="EMBL" id="CP040818">
    <property type="protein sequence ID" value="QDL90413.1"/>
    <property type="molecule type" value="Genomic_DNA"/>
</dbReference>
<dbReference type="RefSeq" id="WP_138577301.1">
    <property type="nucleotide sequence ID" value="NZ_CP040818.1"/>
</dbReference>
<dbReference type="Proteomes" id="UP000305888">
    <property type="component" value="Chromosome"/>
</dbReference>
<feature type="chain" id="PRO_5022748238" evidence="1">
    <location>
        <begin position="21"/>
        <end position="208"/>
    </location>
</feature>
<evidence type="ECO:0000256" key="1">
    <source>
        <dbReference type="SAM" id="SignalP"/>
    </source>
</evidence>
<reference evidence="2 3" key="1">
    <citation type="submission" date="2019-06" db="EMBL/GenBank/DDBJ databases">
        <title>Genome sequence of Rhodobacteraceae bacterium D4M1.</title>
        <authorList>
            <person name="Cao J."/>
        </authorList>
    </citation>
    <scope>NUCLEOTIDE SEQUENCE [LARGE SCALE GENOMIC DNA]</scope>
    <source>
        <strain evidence="2 3">D4M1</strain>
    </source>
</reference>
<evidence type="ECO:0000313" key="3">
    <source>
        <dbReference type="Proteomes" id="UP000305888"/>
    </source>
</evidence>
<gene>
    <name evidence="2" type="ORF">FDP22_00550</name>
</gene>
<keyword evidence="3" id="KW-1185">Reference proteome</keyword>
<keyword evidence="1" id="KW-0732">Signal</keyword>
<feature type="signal peptide" evidence="1">
    <location>
        <begin position="1"/>
        <end position="20"/>
    </location>
</feature>
<name>A0A5B8FWL1_9RHOB</name>
<proteinExistence type="predicted"/>
<evidence type="ECO:0000313" key="2">
    <source>
        <dbReference type="EMBL" id="QDL90413.1"/>
    </source>
</evidence>
<dbReference type="AlphaFoldDB" id="A0A5B8FWL1"/>
<sequence length="208" mass="22317">MSRVLTAPMLGLALALAGVAAPAGDAASDGTREDIHILRSIREAHSAEPGWCSAGRTGFAPFASDAERFFSFWSLRTRPEDGRVVETRARRAATLRGCFGPTSEPARQNFFAEIRIGTMAFQGRGECLALRIDFPEPGLFPVRCQLVLGRLQAPYVGGLLTTNTITSKAPFGGDTVPPGYTQASIATIRLWKAASPAERAPLLKGDER</sequence>